<gene>
    <name evidence="1" type="ORF">ACERLL_15650</name>
</gene>
<organism evidence="1 2">
    <name type="scientific">Thiohalorhabdus methylotrophus</name>
    <dbReference type="NCBI Taxonomy" id="3242694"/>
    <lineage>
        <taxon>Bacteria</taxon>
        <taxon>Pseudomonadati</taxon>
        <taxon>Pseudomonadota</taxon>
        <taxon>Gammaproteobacteria</taxon>
        <taxon>Thiohalorhabdales</taxon>
        <taxon>Thiohalorhabdaceae</taxon>
        <taxon>Thiohalorhabdus</taxon>
    </lineage>
</organism>
<sequence length="82" mass="9118">MNGIIQSRAELREVIENRLGADASDKLIDKLCESAWEEAREAGLGPGDDWTEFLAGVDWRERAGDVIAADIQAKFDKARKKT</sequence>
<evidence type="ECO:0000313" key="1">
    <source>
        <dbReference type="EMBL" id="MFA9462252.1"/>
    </source>
</evidence>
<name>A0ABV4TY60_9GAMM</name>
<reference evidence="1 2" key="1">
    <citation type="submission" date="2024-08" db="EMBL/GenBank/DDBJ databases">
        <title>Whole-genome sequencing of halo(alkali)philic microorganisms from hypersaline lakes.</title>
        <authorList>
            <person name="Sorokin D.Y."/>
            <person name="Merkel A.Y."/>
            <person name="Messina E."/>
            <person name="Yakimov M."/>
        </authorList>
    </citation>
    <scope>NUCLEOTIDE SEQUENCE [LARGE SCALE GENOMIC DNA]</scope>
    <source>
        <strain evidence="1 2">Cl-TMA</strain>
    </source>
</reference>
<protein>
    <submittedName>
        <fullName evidence="1">Uncharacterized protein</fullName>
    </submittedName>
</protein>
<dbReference type="EMBL" id="JBGUAW010000011">
    <property type="protein sequence ID" value="MFA9462252.1"/>
    <property type="molecule type" value="Genomic_DNA"/>
</dbReference>
<keyword evidence="2" id="KW-1185">Reference proteome</keyword>
<evidence type="ECO:0000313" key="2">
    <source>
        <dbReference type="Proteomes" id="UP001575181"/>
    </source>
</evidence>
<accession>A0ABV4TY60</accession>
<dbReference type="Proteomes" id="UP001575181">
    <property type="component" value="Unassembled WGS sequence"/>
</dbReference>
<dbReference type="RefSeq" id="WP_373657036.1">
    <property type="nucleotide sequence ID" value="NZ_JBGUAW010000011.1"/>
</dbReference>
<proteinExistence type="predicted"/>
<comment type="caution">
    <text evidence="1">The sequence shown here is derived from an EMBL/GenBank/DDBJ whole genome shotgun (WGS) entry which is preliminary data.</text>
</comment>